<dbReference type="Pfam" id="PF13241">
    <property type="entry name" value="NAD_binding_7"/>
    <property type="match status" value="1"/>
</dbReference>
<evidence type="ECO:0000256" key="6">
    <source>
        <dbReference type="ARBA" id="ARBA00047561"/>
    </source>
</evidence>
<reference evidence="7 8" key="1">
    <citation type="journal article" date="2021" name="ISME Commun">
        <title>Automated analysis of genomic sequences facilitates high-throughput and comprehensive description of bacteria.</title>
        <authorList>
            <person name="Hitch T.C.A."/>
        </authorList>
    </citation>
    <scope>NUCLEOTIDE SEQUENCE [LARGE SCALE GENOMIC DNA]</scope>
    <source>
        <strain evidence="7 8">H2_18</strain>
    </source>
</reference>
<dbReference type="NCBIfam" id="TIGR01470">
    <property type="entry name" value="cysG_Nterm"/>
    <property type="match status" value="1"/>
</dbReference>
<dbReference type="Gene3D" id="3.40.50.720">
    <property type="entry name" value="NAD(P)-binding Rossmann-like Domain"/>
    <property type="match status" value="1"/>
</dbReference>
<dbReference type="RefSeq" id="WP_059068781.1">
    <property type="nucleotide sequence ID" value="NZ_JAOQJX010000002.1"/>
</dbReference>
<dbReference type="InterPro" id="IPR028161">
    <property type="entry name" value="Met8-like"/>
</dbReference>
<accession>A0ABT2T8G5</accession>
<keyword evidence="8" id="KW-1185">Reference proteome</keyword>
<organism evidence="7 8">
    <name type="scientific">Faecalicatena acetigenes</name>
    <dbReference type="NCBI Taxonomy" id="2981790"/>
    <lineage>
        <taxon>Bacteria</taxon>
        <taxon>Bacillati</taxon>
        <taxon>Bacillota</taxon>
        <taxon>Clostridia</taxon>
        <taxon>Lachnospirales</taxon>
        <taxon>Lachnospiraceae</taxon>
        <taxon>Faecalicatena</taxon>
    </lineage>
</organism>
<comment type="caution">
    <text evidence="7">The sequence shown here is derived from an EMBL/GenBank/DDBJ whole genome shotgun (WGS) entry which is preliminary data.</text>
</comment>
<dbReference type="Gene3D" id="3.30.160.110">
    <property type="entry name" value="Siroheme synthase, domain 2"/>
    <property type="match status" value="1"/>
</dbReference>
<evidence type="ECO:0000256" key="5">
    <source>
        <dbReference type="ARBA" id="ARBA00023244"/>
    </source>
</evidence>
<evidence type="ECO:0000313" key="8">
    <source>
        <dbReference type="Proteomes" id="UP001652394"/>
    </source>
</evidence>
<dbReference type="InterPro" id="IPR036291">
    <property type="entry name" value="NAD(P)-bd_dom_sf"/>
</dbReference>
<protein>
    <recommendedName>
        <fullName evidence="2">precorrin-2 dehydrogenase</fullName>
        <ecNumber evidence="2">1.3.1.76</ecNumber>
    </recommendedName>
</protein>
<dbReference type="SUPFAM" id="SSF75615">
    <property type="entry name" value="Siroheme synthase middle domains-like"/>
    <property type="match status" value="1"/>
</dbReference>
<dbReference type="PANTHER" id="PTHR35330:SF1">
    <property type="entry name" value="SIROHEME BIOSYNTHESIS PROTEIN MET8"/>
    <property type="match status" value="1"/>
</dbReference>
<proteinExistence type="predicted"/>
<evidence type="ECO:0000313" key="7">
    <source>
        <dbReference type="EMBL" id="MCU6746552.1"/>
    </source>
</evidence>
<comment type="pathway">
    <text evidence="1">Porphyrin-containing compound metabolism; siroheme biosynthesis; sirohydrochlorin from precorrin-2: step 1/1.</text>
</comment>
<comment type="catalytic activity">
    <reaction evidence="6">
        <text>precorrin-2 + NAD(+) = sirohydrochlorin + NADH + 2 H(+)</text>
        <dbReference type="Rhea" id="RHEA:15613"/>
        <dbReference type="ChEBI" id="CHEBI:15378"/>
        <dbReference type="ChEBI" id="CHEBI:57540"/>
        <dbReference type="ChEBI" id="CHEBI:57945"/>
        <dbReference type="ChEBI" id="CHEBI:58351"/>
        <dbReference type="ChEBI" id="CHEBI:58827"/>
        <dbReference type="EC" id="1.3.1.76"/>
    </reaction>
</comment>
<dbReference type="SUPFAM" id="SSF51735">
    <property type="entry name" value="NAD(P)-binding Rossmann-fold domains"/>
    <property type="match status" value="1"/>
</dbReference>
<dbReference type="Proteomes" id="UP001652394">
    <property type="component" value="Unassembled WGS sequence"/>
</dbReference>
<gene>
    <name evidence="7" type="ORF">OCV51_02575</name>
</gene>
<evidence type="ECO:0000256" key="3">
    <source>
        <dbReference type="ARBA" id="ARBA00023002"/>
    </source>
</evidence>
<name>A0ABT2T8G5_9FIRM</name>
<sequence length="145" mass="16692">MYFPLFVDISEKRILVAGAGKIAARRVETLSMFASRITVVAPYVCREIERLEQTGKICCMRRVFQDVDLEGKEIVLAATDREDVNLHIWKECKKRKILVNICDRKELCDFYFPSIVQKEEVVIGLNSSGRSPGKVKEIRKKIENL</sequence>
<keyword evidence="5" id="KW-0627">Porphyrin biosynthesis</keyword>
<dbReference type="EMBL" id="JAOQJX010000002">
    <property type="protein sequence ID" value="MCU6746552.1"/>
    <property type="molecule type" value="Genomic_DNA"/>
</dbReference>
<dbReference type="EC" id="1.3.1.76" evidence="2"/>
<evidence type="ECO:0000256" key="1">
    <source>
        <dbReference type="ARBA" id="ARBA00005010"/>
    </source>
</evidence>
<dbReference type="InterPro" id="IPR006367">
    <property type="entry name" value="Sirohaem_synthase_N"/>
</dbReference>
<keyword evidence="3" id="KW-0560">Oxidoreductase</keyword>
<dbReference type="PANTHER" id="PTHR35330">
    <property type="entry name" value="SIROHEME BIOSYNTHESIS PROTEIN MET8"/>
    <property type="match status" value="1"/>
</dbReference>
<keyword evidence="4" id="KW-0520">NAD</keyword>
<evidence type="ECO:0000256" key="4">
    <source>
        <dbReference type="ARBA" id="ARBA00023027"/>
    </source>
</evidence>
<evidence type="ECO:0000256" key="2">
    <source>
        <dbReference type="ARBA" id="ARBA00012400"/>
    </source>
</evidence>